<organism evidence="2">
    <name type="scientific">Timema monikensis</name>
    <dbReference type="NCBI Taxonomy" id="170555"/>
    <lineage>
        <taxon>Eukaryota</taxon>
        <taxon>Metazoa</taxon>
        <taxon>Ecdysozoa</taxon>
        <taxon>Arthropoda</taxon>
        <taxon>Hexapoda</taxon>
        <taxon>Insecta</taxon>
        <taxon>Pterygota</taxon>
        <taxon>Neoptera</taxon>
        <taxon>Polyneoptera</taxon>
        <taxon>Phasmatodea</taxon>
        <taxon>Timematodea</taxon>
        <taxon>Timematoidea</taxon>
        <taxon>Timematidae</taxon>
        <taxon>Timema</taxon>
    </lineage>
</organism>
<keyword evidence="1" id="KW-0472">Membrane</keyword>
<sequence>MAGEVVVDALPYIDQGYDEPGVREAAKALSTNFVFCFLILMSLVIITPCKAKPTDFVSTIRLFVGRRVRLLLSAQRPFQSSTAFHHPQR</sequence>
<feature type="transmembrane region" description="Helical" evidence="1">
    <location>
        <begin position="28"/>
        <end position="46"/>
    </location>
</feature>
<proteinExistence type="predicted"/>
<keyword evidence="1" id="KW-0812">Transmembrane</keyword>
<reference evidence="2" key="1">
    <citation type="submission" date="2020-11" db="EMBL/GenBank/DDBJ databases">
        <authorList>
            <person name="Tran Van P."/>
        </authorList>
    </citation>
    <scope>NUCLEOTIDE SEQUENCE</scope>
</reference>
<protein>
    <submittedName>
        <fullName evidence="2">Uncharacterized protein</fullName>
    </submittedName>
</protein>
<dbReference type="EMBL" id="OB792974">
    <property type="protein sequence ID" value="CAD7425518.1"/>
    <property type="molecule type" value="Genomic_DNA"/>
</dbReference>
<evidence type="ECO:0000256" key="1">
    <source>
        <dbReference type="SAM" id="Phobius"/>
    </source>
</evidence>
<evidence type="ECO:0000313" key="2">
    <source>
        <dbReference type="EMBL" id="CAD7425518.1"/>
    </source>
</evidence>
<name>A0A7R9E3J9_9NEOP</name>
<gene>
    <name evidence="2" type="ORF">TMSB3V08_LOCUS2426</name>
</gene>
<dbReference type="AlphaFoldDB" id="A0A7R9E3J9"/>
<accession>A0A7R9E3J9</accession>
<keyword evidence="1" id="KW-1133">Transmembrane helix</keyword>